<dbReference type="GO" id="GO:0022857">
    <property type="term" value="F:transmembrane transporter activity"/>
    <property type="evidence" value="ECO:0007669"/>
    <property type="project" value="InterPro"/>
</dbReference>
<evidence type="ECO:0000313" key="8">
    <source>
        <dbReference type="Proteomes" id="UP000502823"/>
    </source>
</evidence>
<feature type="transmembrane region" description="Helical" evidence="5">
    <location>
        <begin position="401"/>
        <end position="420"/>
    </location>
</feature>
<dbReference type="InParanoid" id="A0A6L2QFC6"/>
<evidence type="ECO:0000256" key="5">
    <source>
        <dbReference type="SAM" id="Phobius"/>
    </source>
</evidence>
<feature type="domain" description="Major facilitator superfamily (MFS) profile" evidence="6">
    <location>
        <begin position="89"/>
        <end position="542"/>
    </location>
</feature>
<dbReference type="Pfam" id="PF00083">
    <property type="entry name" value="Sugar_tr"/>
    <property type="match status" value="1"/>
</dbReference>
<keyword evidence="8" id="KW-1185">Reference proteome</keyword>
<dbReference type="OrthoDB" id="2544694at2759"/>
<sequence>MPPTPDGLEAAIEELGGKKKWVWIIFFLVSTPGVFNIWHLTAYVFLGKALPHWCSVPELQSANWTSEQIRNISSPGGISENSCEMFNWNYRYLAQRSYEEALNYTSHASSPGQYECNSWSYEGNGIVSEWDLVCSRTPLKSTVQMAVALGKFLGALFFGFVADKWGRKRSITISCIMYIIAGPVAAFAPHYLVFCFARLALGMSGSGTYNCGFTLLTEFIIKKYRTLLGILYNMSYPLGMMLLPLIALYIEEWRMLQLALSVPTVILIVHIWFLPESPRWLVSQGRYAEAWKIVKRFSKKSEIVKLSLDEAQDGSVGANTSTELSLHAAVTANTANSTPDTHIEHAPWYKHAIAALKKLLAVFGNTEMRKRLLICHFAWCVTAMTYYALALNADNFTADRYIYVAVAGAVEAVSYILPIPMLRWTGRRTTSVLLYILSGISLLSILAIPAHMTDAIMSVAMVGRLCIGAVYSVIILHTSELFPTVNRNTAVGTSSTMSHVGSLAAPYIVDLLGAQEWYIPSTICGAAVLVAGLLVLMLPETKDKELCDTVEEMTERDSRDKVSVRNCCPF</sequence>
<evidence type="ECO:0000256" key="4">
    <source>
        <dbReference type="ARBA" id="ARBA00023136"/>
    </source>
</evidence>
<dbReference type="CDD" id="cd17317">
    <property type="entry name" value="MFS_SLC22"/>
    <property type="match status" value="1"/>
</dbReference>
<evidence type="ECO:0000256" key="3">
    <source>
        <dbReference type="ARBA" id="ARBA00022989"/>
    </source>
</evidence>
<accession>A0A6L2QFC6</accession>
<keyword evidence="4 5" id="KW-0472">Membrane</keyword>
<evidence type="ECO:0000313" key="7">
    <source>
        <dbReference type="EMBL" id="GFG41047.1"/>
    </source>
</evidence>
<dbReference type="PROSITE" id="PS50850">
    <property type="entry name" value="MFS"/>
    <property type="match status" value="1"/>
</dbReference>
<feature type="transmembrane region" description="Helical" evidence="5">
    <location>
        <begin position="230"/>
        <end position="250"/>
    </location>
</feature>
<dbReference type="AlphaFoldDB" id="A0A6L2QFC6"/>
<reference evidence="8" key="1">
    <citation type="submission" date="2020-01" db="EMBL/GenBank/DDBJ databases">
        <title>Draft genome sequence of the Termite Coptotermes fromosanus.</title>
        <authorList>
            <person name="Itakura S."/>
            <person name="Yosikawa Y."/>
            <person name="Umezawa K."/>
        </authorList>
    </citation>
    <scope>NUCLEOTIDE SEQUENCE [LARGE SCALE GENOMIC DNA]</scope>
</reference>
<dbReference type="InterPro" id="IPR036259">
    <property type="entry name" value="MFS_trans_sf"/>
</dbReference>
<dbReference type="SUPFAM" id="SSF103473">
    <property type="entry name" value="MFS general substrate transporter"/>
    <property type="match status" value="1"/>
</dbReference>
<gene>
    <name evidence="7" type="ORF">Cfor_06817</name>
</gene>
<comment type="caution">
    <text evidence="7">The sequence shown here is derived from an EMBL/GenBank/DDBJ whole genome shotgun (WGS) entry which is preliminary data.</text>
</comment>
<evidence type="ECO:0000256" key="1">
    <source>
        <dbReference type="ARBA" id="ARBA00004141"/>
    </source>
</evidence>
<name>A0A6L2QFC6_COPFO</name>
<feature type="transmembrane region" description="Helical" evidence="5">
    <location>
        <begin position="432"/>
        <end position="450"/>
    </location>
</feature>
<organism evidence="7 8">
    <name type="scientific">Coptotermes formosanus</name>
    <name type="common">Formosan subterranean termite</name>
    <dbReference type="NCBI Taxonomy" id="36987"/>
    <lineage>
        <taxon>Eukaryota</taxon>
        <taxon>Metazoa</taxon>
        <taxon>Ecdysozoa</taxon>
        <taxon>Arthropoda</taxon>
        <taxon>Hexapoda</taxon>
        <taxon>Insecta</taxon>
        <taxon>Pterygota</taxon>
        <taxon>Neoptera</taxon>
        <taxon>Polyneoptera</taxon>
        <taxon>Dictyoptera</taxon>
        <taxon>Blattodea</taxon>
        <taxon>Blattoidea</taxon>
        <taxon>Termitoidae</taxon>
        <taxon>Rhinotermitidae</taxon>
        <taxon>Coptotermes</taxon>
    </lineage>
</organism>
<dbReference type="Gene3D" id="1.20.1250.20">
    <property type="entry name" value="MFS general substrate transporter like domains"/>
    <property type="match status" value="1"/>
</dbReference>
<proteinExistence type="predicted"/>
<keyword evidence="2 5" id="KW-0812">Transmembrane</keyword>
<comment type="subcellular location">
    <subcellularLocation>
        <location evidence="1">Membrane</location>
        <topology evidence="1">Multi-pass membrane protein</topology>
    </subcellularLocation>
</comment>
<keyword evidence="3 5" id="KW-1133">Transmembrane helix</keyword>
<dbReference type="Proteomes" id="UP000502823">
    <property type="component" value="Unassembled WGS sequence"/>
</dbReference>
<dbReference type="InterPro" id="IPR005828">
    <property type="entry name" value="MFS_sugar_transport-like"/>
</dbReference>
<dbReference type="EMBL" id="BLKM01003049">
    <property type="protein sequence ID" value="GFG41047.1"/>
    <property type="molecule type" value="Genomic_DNA"/>
</dbReference>
<dbReference type="PANTHER" id="PTHR24064">
    <property type="entry name" value="SOLUTE CARRIER FAMILY 22 MEMBER"/>
    <property type="match status" value="1"/>
</dbReference>
<dbReference type="InterPro" id="IPR020846">
    <property type="entry name" value="MFS_dom"/>
</dbReference>
<evidence type="ECO:0000259" key="6">
    <source>
        <dbReference type="PROSITE" id="PS50850"/>
    </source>
</evidence>
<feature type="transmembrane region" description="Helical" evidence="5">
    <location>
        <begin position="256"/>
        <end position="274"/>
    </location>
</feature>
<dbReference type="GO" id="GO:0016020">
    <property type="term" value="C:membrane"/>
    <property type="evidence" value="ECO:0007669"/>
    <property type="project" value="UniProtKB-SubCell"/>
</dbReference>
<evidence type="ECO:0000256" key="2">
    <source>
        <dbReference type="ARBA" id="ARBA00022692"/>
    </source>
</evidence>
<feature type="transmembrane region" description="Helical" evidence="5">
    <location>
        <begin position="517"/>
        <end position="538"/>
    </location>
</feature>
<protein>
    <recommendedName>
        <fullName evidence="6">Major facilitator superfamily (MFS) profile domain-containing protein</fullName>
    </recommendedName>
</protein>
<feature type="transmembrane region" description="Helical" evidence="5">
    <location>
        <begin position="173"/>
        <end position="193"/>
    </location>
</feature>
<feature type="transmembrane region" description="Helical" evidence="5">
    <location>
        <begin position="372"/>
        <end position="389"/>
    </location>
</feature>
<feature type="transmembrane region" description="Helical" evidence="5">
    <location>
        <begin position="199"/>
        <end position="221"/>
    </location>
</feature>
<feature type="transmembrane region" description="Helical" evidence="5">
    <location>
        <begin position="142"/>
        <end position="161"/>
    </location>
</feature>
<feature type="transmembrane region" description="Helical" evidence="5">
    <location>
        <begin position="21"/>
        <end position="46"/>
    </location>
</feature>